<feature type="region of interest" description="Disordered" evidence="1">
    <location>
        <begin position="50"/>
        <end position="70"/>
    </location>
</feature>
<protein>
    <recommendedName>
        <fullName evidence="6">DUF974 domain-containing protein</fullName>
    </recommendedName>
</protein>
<feature type="region of interest" description="Disordered" evidence="1">
    <location>
        <begin position="156"/>
        <end position="184"/>
    </location>
</feature>
<dbReference type="Pfam" id="PF23647">
    <property type="entry name" value="TRAPPC13_M"/>
    <property type="match status" value="1"/>
</dbReference>
<dbReference type="InterPro" id="IPR055429">
    <property type="entry name" value="TRAPPC13_M"/>
</dbReference>
<feature type="domain" description="Trafficking protein particle complex subunit 13 N-terminal" evidence="2">
    <location>
        <begin position="17"/>
        <end position="232"/>
    </location>
</feature>
<dbReference type="Pfam" id="PF06159">
    <property type="entry name" value="TRAPPC13_N"/>
    <property type="match status" value="1"/>
</dbReference>
<evidence type="ECO:0000313" key="4">
    <source>
        <dbReference type="EMBL" id="TGO89045.1"/>
    </source>
</evidence>
<dbReference type="Proteomes" id="UP000297280">
    <property type="component" value="Unassembled WGS sequence"/>
</dbReference>
<evidence type="ECO:0000259" key="3">
    <source>
        <dbReference type="Pfam" id="PF23647"/>
    </source>
</evidence>
<feature type="compositionally biased region" description="Pro residues" evidence="1">
    <location>
        <begin position="51"/>
        <end position="62"/>
    </location>
</feature>
<reference evidence="4 5" key="1">
    <citation type="submission" date="2017-12" db="EMBL/GenBank/DDBJ databases">
        <title>Comparative genomics of Botrytis spp.</title>
        <authorList>
            <person name="Valero-Jimenez C.A."/>
            <person name="Tapia P."/>
            <person name="Veloso J."/>
            <person name="Silva-Moreno E."/>
            <person name="Staats M."/>
            <person name="Valdes J.H."/>
            <person name="Van Kan J.A.L."/>
        </authorList>
    </citation>
    <scope>NUCLEOTIDE SEQUENCE [LARGE SCALE GENOMIC DNA]</scope>
    <source>
        <strain evidence="4 5">MUCL3349</strain>
    </source>
</reference>
<dbReference type="InterPro" id="IPR010378">
    <property type="entry name" value="TRAPPC13"/>
</dbReference>
<dbReference type="PANTHER" id="PTHR13134:SF3">
    <property type="entry name" value="TRAFFICKING PROTEIN PARTICLE COMPLEX SUBUNIT 13"/>
    <property type="match status" value="1"/>
</dbReference>
<dbReference type="STRING" id="87229.A0A4Z1KWU9"/>
<dbReference type="GO" id="GO:1990072">
    <property type="term" value="C:TRAPPIII protein complex"/>
    <property type="evidence" value="ECO:0007669"/>
    <property type="project" value="TreeGrafter"/>
</dbReference>
<feature type="compositionally biased region" description="Low complexity" evidence="1">
    <location>
        <begin position="170"/>
        <end position="184"/>
    </location>
</feature>
<evidence type="ECO:0008006" key="6">
    <source>
        <dbReference type="Google" id="ProtNLM"/>
    </source>
</evidence>
<evidence type="ECO:0000256" key="1">
    <source>
        <dbReference type="SAM" id="MobiDB-lite"/>
    </source>
</evidence>
<evidence type="ECO:0000313" key="5">
    <source>
        <dbReference type="Proteomes" id="UP000297280"/>
    </source>
</evidence>
<accession>A0A4Z1KWU9</accession>
<dbReference type="AlphaFoldDB" id="A0A4Z1KWU9"/>
<evidence type="ECO:0000259" key="2">
    <source>
        <dbReference type="Pfam" id="PF06159"/>
    </source>
</evidence>
<feature type="domain" description="Trafficking protein particle complex subunit 13 middle" evidence="3">
    <location>
        <begin position="254"/>
        <end position="382"/>
    </location>
</feature>
<gene>
    <name evidence="4" type="ORF">BPOR_0127g00010</name>
</gene>
<comment type="caution">
    <text evidence="4">The sequence shown here is derived from an EMBL/GenBank/DDBJ whole genome shotgun (WGS) entry which is preliminary data.</text>
</comment>
<name>A0A4Z1KWU9_9HELO</name>
<dbReference type="EMBL" id="PQXO01000127">
    <property type="protein sequence ID" value="TGO89045.1"/>
    <property type="molecule type" value="Genomic_DNA"/>
</dbReference>
<organism evidence="4 5">
    <name type="scientific">Botrytis porri</name>
    <dbReference type="NCBI Taxonomy" id="87229"/>
    <lineage>
        <taxon>Eukaryota</taxon>
        <taxon>Fungi</taxon>
        <taxon>Dikarya</taxon>
        <taxon>Ascomycota</taxon>
        <taxon>Pezizomycotina</taxon>
        <taxon>Leotiomycetes</taxon>
        <taxon>Helotiales</taxon>
        <taxon>Sclerotiniaceae</taxon>
        <taxon>Botrytis</taxon>
    </lineage>
</organism>
<keyword evidence="5" id="KW-1185">Reference proteome</keyword>
<proteinExistence type="predicted"/>
<dbReference type="InterPro" id="IPR055427">
    <property type="entry name" value="TRAPPC13_N"/>
</dbReference>
<sequence>MSHQRTTSTLDGGKEPHSVSLKVLRHVIFDSLLLPSARLLSRPSLSIQHPLPTPSPSPPPNLSLPAPSASLSYPSPTPSNFILSPLLTLPPAFGSAYVGETFSCTLCANNELPPPISQPAQTHTSPDIATSLNTTKIISNITLTAEMKIPSTPTPILLPLSGPESSPQVSTTSGEETTEAEITSQSSLQKVLHFDLKEEGSHVLAVTVTYTESSPSSPPRTRTFRKLYQFICKGCLVVRTKIGSLPFPKSTSSNTSSSKKYALEAQLENITEDNPITLTLVHLATTKGFNATSLNWEILLSDSEKENGGDVELERPVLAPGDIRQVCFLVEEKVPGDDGEVVDSVEGAKESEIVDGRLIFGVLSIGWRGAMGNNGFLSTGNLGTRVS</sequence>
<dbReference type="PANTHER" id="PTHR13134">
    <property type="entry name" value="TRAFFICKING PROTEIN PARTICLE COMPLEX SUBUNIT 13"/>
    <property type="match status" value="1"/>
</dbReference>